<name>A0A4W6C5L3_LATCA</name>
<dbReference type="Proteomes" id="UP000314980">
    <property type="component" value="Unassembled WGS sequence"/>
</dbReference>
<protein>
    <submittedName>
        <fullName evidence="1">Uncharacterized protein</fullName>
    </submittedName>
</protein>
<accession>A0A4W6C5L3</accession>
<dbReference type="AlphaFoldDB" id="A0A4W6C5L3"/>
<reference evidence="1" key="3">
    <citation type="submission" date="2025-09" db="UniProtKB">
        <authorList>
            <consortium name="Ensembl"/>
        </authorList>
    </citation>
    <scope>IDENTIFICATION</scope>
</reference>
<proteinExistence type="predicted"/>
<evidence type="ECO:0000313" key="2">
    <source>
        <dbReference type="Proteomes" id="UP000314980"/>
    </source>
</evidence>
<reference evidence="1" key="2">
    <citation type="submission" date="2025-08" db="UniProtKB">
        <authorList>
            <consortium name="Ensembl"/>
        </authorList>
    </citation>
    <scope>IDENTIFICATION</scope>
</reference>
<sequence>MLHIVRNWPEQLRNQIHNLWSQTKINVFGSDGGQMGGVLTVRHGGWSMLIWGCMSVKGGRGVKLFKFVCRGGIFQHDGTKVKTMTWPSMLPDLNPIKKTPAKTCLCIHSNTDRHTTY</sequence>
<reference evidence="2" key="1">
    <citation type="submission" date="2015-09" db="EMBL/GenBank/DDBJ databases">
        <authorList>
            <person name="Sai Rama Sridatta P."/>
        </authorList>
    </citation>
    <scope>NUCLEOTIDE SEQUENCE [LARGE SCALE GENOMIC DNA]</scope>
</reference>
<dbReference type="InParanoid" id="A0A4W6C5L3"/>
<dbReference type="Ensembl" id="ENSLCAT00010006056.1">
    <property type="protein sequence ID" value="ENSLCAP00010005905.1"/>
    <property type="gene ID" value="ENSLCAG00010002943.1"/>
</dbReference>
<keyword evidence="2" id="KW-1185">Reference proteome</keyword>
<organism evidence="1 2">
    <name type="scientific">Lates calcarifer</name>
    <name type="common">Barramundi</name>
    <name type="synonym">Holocentrus calcarifer</name>
    <dbReference type="NCBI Taxonomy" id="8187"/>
    <lineage>
        <taxon>Eukaryota</taxon>
        <taxon>Metazoa</taxon>
        <taxon>Chordata</taxon>
        <taxon>Craniata</taxon>
        <taxon>Vertebrata</taxon>
        <taxon>Euteleostomi</taxon>
        <taxon>Actinopterygii</taxon>
        <taxon>Neopterygii</taxon>
        <taxon>Teleostei</taxon>
        <taxon>Neoteleostei</taxon>
        <taxon>Acanthomorphata</taxon>
        <taxon>Carangaria</taxon>
        <taxon>Carangaria incertae sedis</taxon>
        <taxon>Centropomidae</taxon>
        <taxon>Lates</taxon>
    </lineage>
</organism>
<evidence type="ECO:0000313" key="1">
    <source>
        <dbReference type="Ensembl" id="ENSLCAP00010005905.1"/>
    </source>
</evidence>